<proteinExistence type="predicted"/>
<feature type="signal peptide" evidence="1">
    <location>
        <begin position="1"/>
        <end position="19"/>
    </location>
</feature>
<accession>A0AAV3XY91</accession>
<reference evidence="2 3" key="1">
    <citation type="journal article" date="2021" name="Elife">
        <title>Chloroplast acquisition without the gene transfer in kleptoplastic sea slugs, Plakobranchus ocellatus.</title>
        <authorList>
            <person name="Maeda T."/>
            <person name="Takahashi S."/>
            <person name="Yoshida T."/>
            <person name="Shimamura S."/>
            <person name="Takaki Y."/>
            <person name="Nagai Y."/>
            <person name="Toyoda A."/>
            <person name="Suzuki Y."/>
            <person name="Arimoto A."/>
            <person name="Ishii H."/>
            <person name="Satoh N."/>
            <person name="Nishiyama T."/>
            <person name="Hasebe M."/>
            <person name="Maruyama T."/>
            <person name="Minagawa J."/>
            <person name="Obokata J."/>
            <person name="Shigenobu S."/>
        </authorList>
    </citation>
    <scope>NUCLEOTIDE SEQUENCE [LARGE SCALE GENOMIC DNA]</scope>
</reference>
<feature type="chain" id="PRO_5043842373" evidence="1">
    <location>
        <begin position="20"/>
        <end position="117"/>
    </location>
</feature>
<dbReference type="EMBL" id="BLXT01000744">
    <property type="protein sequence ID" value="GFN79910.1"/>
    <property type="molecule type" value="Genomic_DNA"/>
</dbReference>
<dbReference type="AlphaFoldDB" id="A0AAV3XY91"/>
<protein>
    <submittedName>
        <fullName evidence="2">Uncharacterized protein</fullName>
    </submittedName>
</protein>
<gene>
    <name evidence="2" type="ORF">PoB_000641600</name>
</gene>
<dbReference type="Proteomes" id="UP000735302">
    <property type="component" value="Unassembled WGS sequence"/>
</dbReference>
<organism evidence="2 3">
    <name type="scientific">Plakobranchus ocellatus</name>
    <dbReference type="NCBI Taxonomy" id="259542"/>
    <lineage>
        <taxon>Eukaryota</taxon>
        <taxon>Metazoa</taxon>
        <taxon>Spiralia</taxon>
        <taxon>Lophotrochozoa</taxon>
        <taxon>Mollusca</taxon>
        <taxon>Gastropoda</taxon>
        <taxon>Heterobranchia</taxon>
        <taxon>Euthyneura</taxon>
        <taxon>Panpulmonata</taxon>
        <taxon>Sacoglossa</taxon>
        <taxon>Placobranchoidea</taxon>
        <taxon>Plakobranchidae</taxon>
        <taxon>Plakobranchus</taxon>
    </lineage>
</organism>
<keyword evidence="3" id="KW-1185">Reference proteome</keyword>
<evidence type="ECO:0000313" key="3">
    <source>
        <dbReference type="Proteomes" id="UP000735302"/>
    </source>
</evidence>
<keyword evidence="1" id="KW-0732">Signal</keyword>
<name>A0AAV3XY91_9GAST</name>
<comment type="caution">
    <text evidence="2">The sequence shown here is derived from an EMBL/GenBank/DDBJ whole genome shotgun (WGS) entry which is preliminary data.</text>
</comment>
<evidence type="ECO:0000313" key="2">
    <source>
        <dbReference type="EMBL" id="GFN79910.1"/>
    </source>
</evidence>
<evidence type="ECO:0000256" key="1">
    <source>
        <dbReference type="SAM" id="SignalP"/>
    </source>
</evidence>
<sequence>MKKLVVAACLLCLVANTEAFLGLFKETLDDLVEKINKKACEYAMYDILDDVEDLHDKEETARVKQAILEGVEQAHNEGEAVASKEKFQERLRQSAVKLRKDEVKDIVATIWRDCVGF</sequence>